<evidence type="ECO:0000259" key="1">
    <source>
        <dbReference type="Pfam" id="PF13115"/>
    </source>
</evidence>
<proteinExistence type="predicted"/>
<dbReference type="AlphaFoldDB" id="A0A8J3MS35"/>
<feature type="domain" description="YtkA-like" evidence="1">
    <location>
        <begin position="35"/>
        <end position="109"/>
    </location>
</feature>
<gene>
    <name evidence="2" type="ORF">KSX_10980</name>
</gene>
<dbReference type="EMBL" id="BNJF01000001">
    <property type="protein sequence ID" value="GHO42935.1"/>
    <property type="molecule type" value="Genomic_DNA"/>
</dbReference>
<keyword evidence="3" id="KW-1185">Reference proteome</keyword>
<sequence>MRVRPFFWLLLLCVSVAILSIAAFRPTYIPAVLRVQVNEESLFLNHTALIQVHLSDTQGQPIDKAQITPSARMLAMEMGPTDTSVISQGKGQYAIHLHLNMAGAWEITIQTQADGFSALSYVLQVQVSSQDKATVHTEASSWSRISCDATLQQAYSPTTLNEIGARTSSHRA</sequence>
<evidence type="ECO:0000313" key="2">
    <source>
        <dbReference type="EMBL" id="GHO42935.1"/>
    </source>
</evidence>
<dbReference type="Gene3D" id="2.60.40.10">
    <property type="entry name" value="Immunoglobulins"/>
    <property type="match status" value="1"/>
</dbReference>
<dbReference type="Proteomes" id="UP000612362">
    <property type="component" value="Unassembled WGS sequence"/>
</dbReference>
<organism evidence="2 3">
    <name type="scientific">Ktedonospora formicarum</name>
    <dbReference type="NCBI Taxonomy" id="2778364"/>
    <lineage>
        <taxon>Bacteria</taxon>
        <taxon>Bacillati</taxon>
        <taxon>Chloroflexota</taxon>
        <taxon>Ktedonobacteria</taxon>
        <taxon>Ktedonobacterales</taxon>
        <taxon>Ktedonobacteraceae</taxon>
        <taxon>Ktedonospora</taxon>
    </lineage>
</organism>
<name>A0A8J3MS35_9CHLR</name>
<evidence type="ECO:0000313" key="3">
    <source>
        <dbReference type="Proteomes" id="UP000612362"/>
    </source>
</evidence>
<protein>
    <recommendedName>
        <fullName evidence="1">YtkA-like domain-containing protein</fullName>
    </recommendedName>
</protein>
<comment type="caution">
    <text evidence="2">The sequence shown here is derived from an EMBL/GenBank/DDBJ whole genome shotgun (WGS) entry which is preliminary data.</text>
</comment>
<dbReference type="InterPro" id="IPR032693">
    <property type="entry name" value="YtkA-like_dom"/>
</dbReference>
<accession>A0A8J3MS35</accession>
<dbReference type="InterPro" id="IPR013783">
    <property type="entry name" value="Ig-like_fold"/>
</dbReference>
<dbReference type="Pfam" id="PF13115">
    <property type="entry name" value="YtkA"/>
    <property type="match status" value="1"/>
</dbReference>
<dbReference type="RefSeq" id="WP_220192433.1">
    <property type="nucleotide sequence ID" value="NZ_BNJF01000001.1"/>
</dbReference>
<reference evidence="2" key="1">
    <citation type="submission" date="2020-10" db="EMBL/GenBank/DDBJ databases">
        <title>Taxonomic study of unclassified bacteria belonging to the class Ktedonobacteria.</title>
        <authorList>
            <person name="Yabe S."/>
            <person name="Wang C.M."/>
            <person name="Zheng Y."/>
            <person name="Sakai Y."/>
            <person name="Cavaletti L."/>
            <person name="Monciardini P."/>
            <person name="Donadio S."/>
        </authorList>
    </citation>
    <scope>NUCLEOTIDE SEQUENCE</scope>
    <source>
        <strain evidence="2">SOSP1-1</strain>
    </source>
</reference>